<dbReference type="InterPro" id="IPR036390">
    <property type="entry name" value="WH_DNA-bd_sf"/>
</dbReference>
<protein>
    <submittedName>
        <fullName evidence="1">Uncharacterized protein</fullName>
    </submittedName>
</protein>
<comment type="caution">
    <text evidence="1">The sequence shown here is derived from an EMBL/GenBank/DDBJ whole genome shotgun (WGS) entry which is preliminary data.</text>
</comment>
<dbReference type="EMBL" id="JBHRXI010000016">
    <property type="protein sequence ID" value="MFC3615126.1"/>
    <property type="molecule type" value="Genomic_DNA"/>
</dbReference>
<evidence type="ECO:0000313" key="2">
    <source>
        <dbReference type="Proteomes" id="UP001595629"/>
    </source>
</evidence>
<gene>
    <name evidence="1" type="ORF">ACFORG_15280</name>
</gene>
<organism evidence="1 2">
    <name type="scientific">Lutimaribacter marinistellae</name>
    <dbReference type="NCBI Taxonomy" id="1820329"/>
    <lineage>
        <taxon>Bacteria</taxon>
        <taxon>Pseudomonadati</taxon>
        <taxon>Pseudomonadota</taxon>
        <taxon>Alphaproteobacteria</taxon>
        <taxon>Rhodobacterales</taxon>
        <taxon>Roseobacteraceae</taxon>
        <taxon>Lutimaribacter</taxon>
    </lineage>
</organism>
<dbReference type="Gene3D" id="1.10.10.10">
    <property type="entry name" value="Winged helix-like DNA-binding domain superfamily/Winged helix DNA-binding domain"/>
    <property type="match status" value="1"/>
</dbReference>
<dbReference type="SUPFAM" id="SSF46785">
    <property type="entry name" value="Winged helix' DNA-binding domain"/>
    <property type="match status" value="1"/>
</dbReference>
<keyword evidence="2" id="KW-1185">Reference proteome</keyword>
<sequence length="146" mass="17073">MQIDPTHRNRLRLWRRWQITFDWFNYTPPIQRVHQALMIHQGPWSTWGLSAYTNIPQTSVRRVLRELDKGKSIVHEKNGVMLNELGLAYAINFTNILIPYVRGGCHLDKNLLTLLKQGPNNEAMNWEMLENHVWLPVIDASGIFDA</sequence>
<dbReference type="InterPro" id="IPR036388">
    <property type="entry name" value="WH-like_DNA-bd_sf"/>
</dbReference>
<name>A0ABV7TIK3_9RHOB</name>
<accession>A0ABV7TIK3</accession>
<dbReference type="RefSeq" id="WP_386736391.1">
    <property type="nucleotide sequence ID" value="NZ_JBHRXI010000016.1"/>
</dbReference>
<proteinExistence type="predicted"/>
<evidence type="ECO:0000313" key="1">
    <source>
        <dbReference type="EMBL" id="MFC3615126.1"/>
    </source>
</evidence>
<dbReference type="Proteomes" id="UP001595629">
    <property type="component" value="Unassembled WGS sequence"/>
</dbReference>
<reference evidence="2" key="1">
    <citation type="journal article" date="2019" name="Int. J. Syst. Evol. Microbiol.">
        <title>The Global Catalogue of Microorganisms (GCM) 10K type strain sequencing project: providing services to taxonomists for standard genome sequencing and annotation.</title>
        <authorList>
            <consortium name="The Broad Institute Genomics Platform"/>
            <consortium name="The Broad Institute Genome Sequencing Center for Infectious Disease"/>
            <person name="Wu L."/>
            <person name="Ma J."/>
        </authorList>
    </citation>
    <scope>NUCLEOTIDE SEQUENCE [LARGE SCALE GENOMIC DNA]</scope>
    <source>
        <strain evidence="2">KCTC 42911</strain>
    </source>
</reference>